<dbReference type="Proteomes" id="UP000251561">
    <property type="component" value="Chromosome"/>
</dbReference>
<gene>
    <name evidence="2" type="ORF">HYN86_16290</name>
</gene>
<evidence type="ECO:0000313" key="2">
    <source>
        <dbReference type="EMBL" id="AXB58065.1"/>
    </source>
</evidence>
<reference evidence="2 3" key="1">
    <citation type="submission" date="2018-06" db="EMBL/GenBank/DDBJ databases">
        <title>Genome sequencing of Flavobacterium.</title>
        <authorList>
            <person name="Baek M.-G."/>
            <person name="Yi H."/>
        </authorList>
    </citation>
    <scope>NUCLEOTIDE SEQUENCE [LARGE SCALE GENOMIC DNA]</scope>
    <source>
        <strain evidence="2 3">HYN0086</strain>
    </source>
</reference>
<organism evidence="2 3">
    <name type="scientific">Flavobacterium fluviale</name>
    <dbReference type="NCBI Taxonomy" id="2249356"/>
    <lineage>
        <taxon>Bacteria</taxon>
        <taxon>Pseudomonadati</taxon>
        <taxon>Bacteroidota</taxon>
        <taxon>Flavobacteriia</taxon>
        <taxon>Flavobacteriales</taxon>
        <taxon>Flavobacteriaceae</taxon>
        <taxon>Flavobacterium</taxon>
    </lineage>
</organism>
<dbReference type="AlphaFoldDB" id="A0A344LVX3"/>
<feature type="region of interest" description="Disordered" evidence="1">
    <location>
        <begin position="1"/>
        <end position="72"/>
    </location>
</feature>
<sequence>MENNKYKDADSNDENQSMPSTSRSSKKSSGESACETVHLKEGPWDDTKNDKHQNPEGKSIAEATDPSKLSQL</sequence>
<accession>A0A344LVX3</accession>
<dbReference type="KEGG" id="ffl:HYN86_16290"/>
<feature type="compositionally biased region" description="Basic and acidic residues" evidence="1">
    <location>
        <begin position="1"/>
        <end position="10"/>
    </location>
</feature>
<dbReference type="EMBL" id="CP030261">
    <property type="protein sequence ID" value="AXB58065.1"/>
    <property type="molecule type" value="Genomic_DNA"/>
</dbReference>
<proteinExistence type="predicted"/>
<dbReference type="OrthoDB" id="1377331at2"/>
<keyword evidence="3" id="KW-1185">Reference proteome</keyword>
<protein>
    <submittedName>
        <fullName evidence="2">Uncharacterized protein</fullName>
    </submittedName>
</protein>
<feature type="compositionally biased region" description="Basic and acidic residues" evidence="1">
    <location>
        <begin position="37"/>
        <end position="55"/>
    </location>
</feature>
<evidence type="ECO:0000313" key="3">
    <source>
        <dbReference type="Proteomes" id="UP000251561"/>
    </source>
</evidence>
<dbReference type="RefSeq" id="WP_113678994.1">
    <property type="nucleotide sequence ID" value="NZ_CP030261.1"/>
</dbReference>
<evidence type="ECO:0000256" key="1">
    <source>
        <dbReference type="SAM" id="MobiDB-lite"/>
    </source>
</evidence>
<name>A0A344LVX3_9FLAO</name>